<feature type="transmembrane region" description="Helical" evidence="1">
    <location>
        <begin position="90"/>
        <end position="110"/>
    </location>
</feature>
<evidence type="ECO:0000256" key="1">
    <source>
        <dbReference type="SAM" id="Phobius"/>
    </source>
</evidence>
<gene>
    <name evidence="2" type="ORF">A3A74_04640</name>
</gene>
<comment type="caution">
    <text evidence="2">The sequence shown here is derived from an EMBL/GenBank/DDBJ whole genome shotgun (WGS) entry which is preliminary data.</text>
</comment>
<dbReference type="STRING" id="1802055.A3A74_04640"/>
<proteinExistence type="predicted"/>
<feature type="transmembrane region" description="Helical" evidence="1">
    <location>
        <begin position="57"/>
        <end position="78"/>
    </location>
</feature>
<dbReference type="Proteomes" id="UP000179270">
    <property type="component" value="Unassembled WGS sequence"/>
</dbReference>
<name>A0A1F7IF37_9BACT</name>
<reference evidence="2 3" key="1">
    <citation type="journal article" date="2016" name="Nat. Commun.">
        <title>Thousands of microbial genomes shed light on interconnected biogeochemical processes in an aquifer system.</title>
        <authorList>
            <person name="Anantharaman K."/>
            <person name="Brown C.T."/>
            <person name="Hug L.A."/>
            <person name="Sharon I."/>
            <person name="Castelle C.J."/>
            <person name="Probst A.J."/>
            <person name="Thomas B.C."/>
            <person name="Singh A."/>
            <person name="Wilkins M.J."/>
            <person name="Karaoz U."/>
            <person name="Brodie E.L."/>
            <person name="Williams K.H."/>
            <person name="Hubbard S.S."/>
            <person name="Banfield J.F."/>
        </authorList>
    </citation>
    <scope>NUCLEOTIDE SEQUENCE [LARGE SCALE GENOMIC DNA]</scope>
</reference>
<dbReference type="AlphaFoldDB" id="A0A1F7IF37"/>
<keyword evidence="1" id="KW-1133">Transmembrane helix</keyword>
<organism evidence="2 3">
    <name type="scientific">Candidatus Roizmanbacteria bacterium RIFCSPLOWO2_01_FULL_35_13</name>
    <dbReference type="NCBI Taxonomy" id="1802055"/>
    <lineage>
        <taxon>Bacteria</taxon>
        <taxon>Candidatus Roizmaniibacteriota</taxon>
    </lineage>
</organism>
<protein>
    <submittedName>
        <fullName evidence="2">Uncharacterized protein</fullName>
    </submittedName>
</protein>
<feature type="transmembrane region" description="Helical" evidence="1">
    <location>
        <begin position="7"/>
        <end position="26"/>
    </location>
</feature>
<accession>A0A1F7IF37</accession>
<keyword evidence="1" id="KW-0472">Membrane</keyword>
<evidence type="ECO:0000313" key="3">
    <source>
        <dbReference type="Proteomes" id="UP000179270"/>
    </source>
</evidence>
<evidence type="ECO:0000313" key="2">
    <source>
        <dbReference type="EMBL" id="OGK41957.1"/>
    </source>
</evidence>
<dbReference type="EMBL" id="MGAF01000014">
    <property type="protein sequence ID" value="OGK41957.1"/>
    <property type="molecule type" value="Genomic_DNA"/>
</dbReference>
<sequence>MKNYMRIISAIVLIISDLVIFFSLIVRTRTAANIIEGFSTQQRLNPEYWTYGLSSEIIIFFSSMLLSFILGILFLDLTMKLIKKESINKLVLISTLIVVAIQIFIKVWSINTSIQESKESAESLKQMAEKADRKTVTDLGIIWYLQDPILCKNMESTSMLLSCMDGFNNINLFTPDYCQVLKDEENVEICILALAGKQKNKDICYLIKSESTKNSCLQEATNNK</sequence>
<keyword evidence="1" id="KW-0812">Transmembrane</keyword>